<feature type="region of interest" description="Disordered" evidence="1">
    <location>
        <begin position="1"/>
        <end position="56"/>
    </location>
</feature>
<dbReference type="HOGENOM" id="CLU_187163_0_0_1"/>
<feature type="compositionally biased region" description="Basic and acidic residues" evidence="1">
    <location>
        <begin position="32"/>
        <end position="45"/>
    </location>
</feature>
<keyword evidence="3" id="KW-1185">Reference proteome</keyword>
<proteinExistence type="predicted"/>
<protein>
    <submittedName>
        <fullName evidence="2">Uncharacterized protein</fullName>
    </submittedName>
</protein>
<dbReference type="AlphaFoldDB" id="A0A0E0NZP9"/>
<organism evidence="2 3">
    <name type="scientific">Oryza rufipogon</name>
    <name type="common">Brownbeard rice</name>
    <name type="synonym">Asian wild rice</name>
    <dbReference type="NCBI Taxonomy" id="4529"/>
    <lineage>
        <taxon>Eukaryota</taxon>
        <taxon>Viridiplantae</taxon>
        <taxon>Streptophyta</taxon>
        <taxon>Embryophyta</taxon>
        <taxon>Tracheophyta</taxon>
        <taxon>Spermatophyta</taxon>
        <taxon>Magnoliopsida</taxon>
        <taxon>Liliopsida</taxon>
        <taxon>Poales</taxon>
        <taxon>Poaceae</taxon>
        <taxon>BOP clade</taxon>
        <taxon>Oryzoideae</taxon>
        <taxon>Oryzeae</taxon>
        <taxon>Oryzinae</taxon>
        <taxon>Oryza</taxon>
    </lineage>
</organism>
<feature type="compositionally biased region" description="Basic and acidic residues" evidence="1">
    <location>
        <begin position="1"/>
        <end position="11"/>
    </location>
</feature>
<dbReference type="EnsemblPlants" id="ORUFI03G31180.1">
    <property type="protein sequence ID" value="ORUFI03G31180.1"/>
    <property type="gene ID" value="ORUFI03G31180"/>
</dbReference>
<reference evidence="2" key="2">
    <citation type="submission" date="2015-06" db="UniProtKB">
        <authorList>
            <consortium name="EnsemblPlants"/>
        </authorList>
    </citation>
    <scope>IDENTIFICATION</scope>
</reference>
<evidence type="ECO:0000313" key="2">
    <source>
        <dbReference type="EnsemblPlants" id="ORUFI03G31180.1"/>
    </source>
</evidence>
<sequence length="95" mass="9844">MGKGRGKEEGRMGGGEGGVVAMPTMARQGGTGEKRGRERKREGGGKKRVGVAIASGGDASGTWPANLLSGLVGSRVYLGERHDHPNSVRAIVWSD</sequence>
<reference evidence="3" key="1">
    <citation type="submission" date="2013-06" db="EMBL/GenBank/DDBJ databases">
        <authorList>
            <person name="Zhao Q."/>
        </authorList>
    </citation>
    <scope>NUCLEOTIDE SEQUENCE</scope>
    <source>
        <strain evidence="3">cv. W1943</strain>
    </source>
</reference>
<dbReference type="Proteomes" id="UP000008022">
    <property type="component" value="Unassembled WGS sequence"/>
</dbReference>
<evidence type="ECO:0000256" key="1">
    <source>
        <dbReference type="SAM" id="MobiDB-lite"/>
    </source>
</evidence>
<dbReference type="Gramene" id="ORUFI03G31180.1">
    <property type="protein sequence ID" value="ORUFI03G31180.1"/>
    <property type="gene ID" value="ORUFI03G31180"/>
</dbReference>
<evidence type="ECO:0000313" key="3">
    <source>
        <dbReference type="Proteomes" id="UP000008022"/>
    </source>
</evidence>
<accession>A0A0E0NZP9</accession>
<name>A0A0E0NZP9_ORYRU</name>